<name>A0AAV5T9F6_9BILA</name>
<keyword evidence="1" id="KW-0472">Membrane</keyword>
<organism evidence="2 3">
    <name type="scientific">Pristionchus entomophagus</name>
    <dbReference type="NCBI Taxonomy" id="358040"/>
    <lineage>
        <taxon>Eukaryota</taxon>
        <taxon>Metazoa</taxon>
        <taxon>Ecdysozoa</taxon>
        <taxon>Nematoda</taxon>
        <taxon>Chromadorea</taxon>
        <taxon>Rhabditida</taxon>
        <taxon>Rhabditina</taxon>
        <taxon>Diplogasteromorpha</taxon>
        <taxon>Diplogasteroidea</taxon>
        <taxon>Neodiplogasteridae</taxon>
        <taxon>Pristionchus</taxon>
    </lineage>
</organism>
<protein>
    <recommendedName>
        <fullName evidence="4">G protein-coupled receptor</fullName>
    </recommendedName>
</protein>
<feature type="non-terminal residue" evidence="2">
    <location>
        <position position="1"/>
    </location>
</feature>
<keyword evidence="3" id="KW-1185">Reference proteome</keyword>
<feature type="transmembrane region" description="Helical" evidence="1">
    <location>
        <begin position="12"/>
        <end position="35"/>
    </location>
</feature>
<evidence type="ECO:0000313" key="3">
    <source>
        <dbReference type="Proteomes" id="UP001432027"/>
    </source>
</evidence>
<accession>A0AAV5T9F6</accession>
<dbReference type="EMBL" id="BTSX01000004">
    <property type="protein sequence ID" value="GMS92210.1"/>
    <property type="molecule type" value="Genomic_DNA"/>
</dbReference>
<dbReference type="AlphaFoldDB" id="A0AAV5T9F6"/>
<sequence>PLFLSEHSLIHPLFIAYTLLLGITLIACLLLLIVLAFNRDVFHLSFQIILAQILCCGFGKIMTRTISYFGIGDDTLYSVELTFD</sequence>
<reference evidence="2" key="1">
    <citation type="submission" date="2023-10" db="EMBL/GenBank/DDBJ databases">
        <title>Genome assembly of Pristionchus species.</title>
        <authorList>
            <person name="Yoshida K."/>
            <person name="Sommer R.J."/>
        </authorList>
    </citation>
    <scope>NUCLEOTIDE SEQUENCE</scope>
    <source>
        <strain evidence="2">RS0144</strain>
    </source>
</reference>
<dbReference type="Proteomes" id="UP001432027">
    <property type="component" value="Unassembled WGS sequence"/>
</dbReference>
<proteinExistence type="predicted"/>
<evidence type="ECO:0000313" key="2">
    <source>
        <dbReference type="EMBL" id="GMS92210.1"/>
    </source>
</evidence>
<evidence type="ECO:0008006" key="4">
    <source>
        <dbReference type="Google" id="ProtNLM"/>
    </source>
</evidence>
<evidence type="ECO:0000256" key="1">
    <source>
        <dbReference type="SAM" id="Phobius"/>
    </source>
</evidence>
<keyword evidence="1" id="KW-1133">Transmembrane helix</keyword>
<keyword evidence="1" id="KW-0812">Transmembrane</keyword>
<comment type="caution">
    <text evidence="2">The sequence shown here is derived from an EMBL/GenBank/DDBJ whole genome shotgun (WGS) entry which is preliminary data.</text>
</comment>
<feature type="non-terminal residue" evidence="2">
    <location>
        <position position="84"/>
    </location>
</feature>
<feature type="transmembrane region" description="Helical" evidence="1">
    <location>
        <begin position="41"/>
        <end position="59"/>
    </location>
</feature>
<gene>
    <name evidence="2" type="ORF">PENTCL1PPCAC_14385</name>
</gene>